<evidence type="ECO:0000256" key="2">
    <source>
        <dbReference type="HAMAP-Rule" id="MF_00457"/>
    </source>
</evidence>
<feature type="domain" description="Metallo-beta-lactamase" evidence="3">
    <location>
        <begin position="9"/>
        <end position="190"/>
    </location>
</feature>
<accession>A0A212R1X6</accession>
<evidence type="ECO:0000256" key="1">
    <source>
        <dbReference type="ARBA" id="ARBA00022801"/>
    </source>
</evidence>
<sequence>MAVRVTWYGHAAFLLESDGKRILIDPFLSGNPLAPVKAEEVQADVIIITHGHADHVGDAVDIARRTGALVISNYEITSWFQSKGVQNVWALHIGGGRDFDFGRVKLTPALHGSVLPDGAYGGNPAGVLLYLGKHRIYHAGDTGLFGDMKLIGAEKLDLALLPIGDNFTMGPADALQAVRLLKPKVVIPMHYNTWELIQQDPHAWARKAKAAVKGLKVVVLEPGGTFELK</sequence>
<dbReference type="FunCoup" id="A0A212R1X6">
    <property type="interactions" value="28"/>
</dbReference>
<dbReference type="InterPro" id="IPR050114">
    <property type="entry name" value="UPF0173_UPF0282_UlaG_hydrolase"/>
</dbReference>
<evidence type="ECO:0000313" key="5">
    <source>
        <dbReference type="Proteomes" id="UP000197025"/>
    </source>
</evidence>
<evidence type="ECO:0000313" key="4">
    <source>
        <dbReference type="EMBL" id="SNB66009.1"/>
    </source>
</evidence>
<dbReference type="PANTHER" id="PTHR43546:SF3">
    <property type="entry name" value="UPF0173 METAL-DEPENDENT HYDROLASE MJ1163"/>
    <property type="match status" value="1"/>
</dbReference>
<gene>
    <name evidence="4" type="ORF">SAMN02746019_00000420</name>
</gene>
<dbReference type="GO" id="GO:0016787">
    <property type="term" value="F:hydrolase activity"/>
    <property type="evidence" value="ECO:0007669"/>
    <property type="project" value="UniProtKB-UniRule"/>
</dbReference>
<dbReference type="HAMAP" id="MF_00457">
    <property type="entry name" value="UPF0173"/>
    <property type="match status" value="1"/>
</dbReference>
<keyword evidence="5" id="KW-1185">Reference proteome</keyword>
<name>A0A212R1X6_9CHLR</name>
<dbReference type="PANTHER" id="PTHR43546">
    <property type="entry name" value="UPF0173 METAL-DEPENDENT HYDROLASE MJ1163-RELATED"/>
    <property type="match status" value="1"/>
</dbReference>
<dbReference type="InParanoid" id="A0A212R1X6"/>
<dbReference type="AlphaFoldDB" id="A0A212R1X6"/>
<comment type="similarity">
    <text evidence="2">Belongs to the UPF0173 family.</text>
</comment>
<evidence type="ECO:0000259" key="3">
    <source>
        <dbReference type="SMART" id="SM00849"/>
    </source>
</evidence>
<dbReference type="Proteomes" id="UP000197025">
    <property type="component" value="Unassembled WGS sequence"/>
</dbReference>
<dbReference type="InterPro" id="IPR022877">
    <property type="entry name" value="UPF0173"/>
</dbReference>
<reference evidence="5" key="1">
    <citation type="submission" date="2017-06" db="EMBL/GenBank/DDBJ databases">
        <authorList>
            <person name="Varghese N."/>
            <person name="Submissions S."/>
        </authorList>
    </citation>
    <scope>NUCLEOTIDE SEQUENCE [LARGE SCALE GENOMIC DNA]</scope>
    <source>
        <strain evidence="5">JAD2</strain>
    </source>
</reference>
<protein>
    <recommendedName>
        <fullName evidence="2">UPF0173 metal-dependent hydrolase SAMN02746019_00000420</fullName>
    </recommendedName>
</protein>
<dbReference type="NCBIfam" id="NF001911">
    <property type="entry name" value="PRK00685.1"/>
    <property type="match status" value="1"/>
</dbReference>
<dbReference type="OrthoDB" id="9805728at2"/>
<organism evidence="4 5">
    <name type="scientific">Thermoflexus hugenholtzii JAD2</name>
    <dbReference type="NCBI Taxonomy" id="877466"/>
    <lineage>
        <taxon>Bacteria</taxon>
        <taxon>Bacillati</taxon>
        <taxon>Chloroflexota</taxon>
        <taxon>Thermoflexia</taxon>
        <taxon>Thermoflexales</taxon>
        <taxon>Thermoflexaceae</taxon>
        <taxon>Thermoflexus</taxon>
    </lineage>
</organism>
<dbReference type="RefSeq" id="WP_088571302.1">
    <property type="nucleotide sequence ID" value="NZ_FYEK01000028.1"/>
</dbReference>
<proteinExistence type="inferred from homology"/>
<dbReference type="SUPFAM" id="SSF56281">
    <property type="entry name" value="Metallo-hydrolase/oxidoreductase"/>
    <property type="match status" value="1"/>
</dbReference>
<dbReference type="InterPro" id="IPR001279">
    <property type="entry name" value="Metallo-B-lactamas"/>
</dbReference>
<dbReference type="InterPro" id="IPR036866">
    <property type="entry name" value="RibonucZ/Hydroxyglut_hydro"/>
</dbReference>
<dbReference type="SMART" id="SM00849">
    <property type="entry name" value="Lactamase_B"/>
    <property type="match status" value="1"/>
</dbReference>
<dbReference type="Pfam" id="PF13483">
    <property type="entry name" value="Lactamase_B_3"/>
    <property type="match status" value="1"/>
</dbReference>
<dbReference type="EMBL" id="FYEK01000028">
    <property type="protein sequence ID" value="SNB66009.1"/>
    <property type="molecule type" value="Genomic_DNA"/>
</dbReference>
<dbReference type="Gene3D" id="3.60.15.10">
    <property type="entry name" value="Ribonuclease Z/Hydroxyacylglutathione hydrolase-like"/>
    <property type="match status" value="1"/>
</dbReference>
<keyword evidence="1 2" id="KW-0378">Hydrolase</keyword>